<dbReference type="Proteomes" id="UP000283255">
    <property type="component" value="Unassembled WGS sequence"/>
</dbReference>
<keyword evidence="2" id="KW-1185">Reference proteome</keyword>
<accession>A0A418Y941</accession>
<sequence length="418" mass="45333">ITVIDDYLQDAKVWLDYNQDFIHQADEPFAMTNQSGVAALYFPNDVVLGEHNLVALGMVGKTLDTRTGQLLDKDYLLTTPRGQQVISPLTSVAQGYISQGQTLEGAQNEICNKIGVTPCNIYGDYIADDATTLLGYARAYMNAMPNSADTVDYIGAVDKSNIINDAINAWIANNNLSAQAVNWSALQMTVNELGAYDFSSSFSSDYEQHRSTAIYEVASELASLLRDNYFNGYKTQYDLAEINAGAFDCPNGGTQTYQGSVQDGGNNGTGSVSINRTFVNCAFFEGGVVTNSKSEFSSQNTTDYRGDIVTLNNQFQVSKQFQAQPGAPVQIGSNIDLTATSSLLAGTKTNLTNLSGVTKYTVNGQHYFFSIHTQANAPLHNTSTTTGKLYIQENTRVTEVILDGTNWSVNGEVVYGAE</sequence>
<gene>
    <name evidence="1" type="ORF">D1Z90_20490</name>
</gene>
<proteinExistence type="predicted"/>
<evidence type="ECO:0000313" key="2">
    <source>
        <dbReference type="Proteomes" id="UP000283255"/>
    </source>
</evidence>
<dbReference type="AlphaFoldDB" id="A0A418Y941"/>
<reference evidence="1 2" key="2">
    <citation type="submission" date="2019-01" db="EMBL/GenBank/DDBJ databases">
        <title>Motilimonas pumilus sp. nov., isolated from the gut of sea cucumber (Apostichopus japonicus).</title>
        <authorList>
            <person name="Wang F.-Q."/>
            <person name="Ren L.-H."/>
            <person name="Lin Y.-W."/>
            <person name="Sun G.-H."/>
            <person name="Du Z.-J."/>
            <person name="Zhao J.-X."/>
            <person name="Liu X.-J."/>
            <person name="Liu L.-J."/>
        </authorList>
    </citation>
    <scope>NUCLEOTIDE SEQUENCE [LARGE SCALE GENOMIC DNA]</scope>
    <source>
        <strain evidence="1 2">PLHSC7-2</strain>
    </source>
</reference>
<dbReference type="EMBL" id="QZCH01000086">
    <property type="protein sequence ID" value="RJG36178.1"/>
    <property type="molecule type" value="Genomic_DNA"/>
</dbReference>
<dbReference type="RefSeq" id="WP_232525328.1">
    <property type="nucleotide sequence ID" value="NZ_QZCH01000086.1"/>
</dbReference>
<reference evidence="1 2" key="1">
    <citation type="submission" date="2018-09" db="EMBL/GenBank/DDBJ databases">
        <authorList>
            <person name="Wang F."/>
        </authorList>
    </citation>
    <scope>NUCLEOTIDE SEQUENCE [LARGE SCALE GENOMIC DNA]</scope>
    <source>
        <strain evidence="1 2">PLHSC7-2</strain>
    </source>
</reference>
<feature type="non-terminal residue" evidence="1">
    <location>
        <position position="1"/>
    </location>
</feature>
<organism evidence="1 2">
    <name type="scientific">Motilimonas pumila</name>
    <dbReference type="NCBI Taxonomy" id="2303987"/>
    <lineage>
        <taxon>Bacteria</taxon>
        <taxon>Pseudomonadati</taxon>
        <taxon>Pseudomonadota</taxon>
        <taxon>Gammaproteobacteria</taxon>
        <taxon>Alteromonadales</taxon>
        <taxon>Alteromonadales genera incertae sedis</taxon>
        <taxon>Motilimonas</taxon>
    </lineage>
</organism>
<name>A0A418Y941_9GAMM</name>
<comment type="caution">
    <text evidence="1">The sequence shown here is derived from an EMBL/GenBank/DDBJ whole genome shotgun (WGS) entry which is preliminary data.</text>
</comment>
<evidence type="ECO:0000313" key="1">
    <source>
        <dbReference type="EMBL" id="RJG36178.1"/>
    </source>
</evidence>
<protein>
    <submittedName>
        <fullName evidence="1">Uncharacterized protein</fullName>
    </submittedName>
</protein>